<proteinExistence type="predicted"/>
<evidence type="ECO:0000313" key="1">
    <source>
        <dbReference type="EnsemblPlants" id="OB08G22870.1"/>
    </source>
</evidence>
<dbReference type="Proteomes" id="UP000006038">
    <property type="component" value="Chromosome 8"/>
</dbReference>
<accession>J3MT57</accession>
<name>J3MT57_ORYBR</name>
<dbReference type="EnsemblPlants" id="OB08G22870.1">
    <property type="protein sequence ID" value="OB08G22870.1"/>
    <property type="gene ID" value="OB08G22870"/>
</dbReference>
<keyword evidence="2" id="KW-1185">Reference proteome</keyword>
<protein>
    <submittedName>
        <fullName evidence="1">Uncharacterized protein</fullName>
    </submittedName>
</protein>
<reference evidence="1" key="1">
    <citation type="journal article" date="2013" name="Nat. Commun.">
        <title>Whole-genome sequencing of Oryza brachyantha reveals mechanisms underlying Oryza genome evolution.</title>
        <authorList>
            <person name="Chen J."/>
            <person name="Huang Q."/>
            <person name="Gao D."/>
            <person name="Wang J."/>
            <person name="Lang Y."/>
            <person name="Liu T."/>
            <person name="Li B."/>
            <person name="Bai Z."/>
            <person name="Luis Goicoechea J."/>
            <person name="Liang C."/>
            <person name="Chen C."/>
            <person name="Zhang W."/>
            <person name="Sun S."/>
            <person name="Liao Y."/>
            <person name="Zhang X."/>
            <person name="Yang L."/>
            <person name="Song C."/>
            <person name="Wang M."/>
            <person name="Shi J."/>
            <person name="Liu G."/>
            <person name="Liu J."/>
            <person name="Zhou H."/>
            <person name="Zhou W."/>
            <person name="Yu Q."/>
            <person name="An N."/>
            <person name="Chen Y."/>
            <person name="Cai Q."/>
            <person name="Wang B."/>
            <person name="Liu B."/>
            <person name="Min J."/>
            <person name="Huang Y."/>
            <person name="Wu H."/>
            <person name="Li Z."/>
            <person name="Zhang Y."/>
            <person name="Yin Y."/>
            <person name="Song W."/>
            <person name="Jiang J."/>
            <person name="Jackson S.A."/>
            <person name="Wing R.A."/>
            <person name="Wang J."/>
            <person name="Chen M."/>
        </authorList>
    </citation>
    <scope>NUCLEOTIDE SEQUENCE [LARGE SCALE GENOMIC DNA]</scope>
    <source>
        <strain evidence="1">cv. IRGC 101232</strain>
    </source>
</reference>
<dbReference type="Gramene" id="OB08G22870.1">
    <property type="protein sequence ID" value="OB08G22870.1"/>
    <property type="gene ID" value="OB08G22870"/>
</dbReference>
<evidence type="ECO:0000313" key="2">
    <source>
        <dbReference type="Proteomes" id="UP000006038"/>
    </source>
</evidence>
<reference evidence="1" key="2">
    <citation type="submission" date="2013-04" db="UniProtKB">
        <authorList>
            <consortium name="EnsemblPlants"/>
        </authorList>
    </citation>
    <scope>IDENTIFICATION</scope>
</reference>
<dbReference type="HOGENOM" id="CLU_2871255_0_0_1"/>
<dbReference type="AlphaFoldDB" id="J3MT57"/>
<organism evidence="1">
    <name type="scientific">Oryza brachyantha</name>
    <name type="common">malo sina</name>
    <dbReference type="NCBI Taxonomy" id="4533"/>
    <lineage>
        <taxon>Eukaryota</taxon>
        <taxon>Viridiplantae</taxon>
        <taxon>Streptophyta</taxon>
        <taxon>Embryophyta</taxon>
        <taxon>Tracheophyta</taxon>
        <taxon>Spermatophyta</taxon>
        <taxon>Magnoliopsida</taxon>
        <taxon>Liliopsida</taxon>
        <taxon>Poales</taxon>
        <taxon>Poaceae</taxon>
        <taxon>BOP clade</taxon>
        <taxon>Oryzoideae</taxon>
        <taxon>Oryzeae</taxon>
        <taxon>Oryzinae</taxon>
        <taxon>Oryza</taxon>
    </lineage>
</organism>
<sequence length="64" mass="7145">MESTGAPPPRVLFTEAVKMLQQKYCKRFCLLYLGQGLHSCTSEVKVPFSGSFKSLQPPSPNDRI</sequence>